<evidence type="ECO:0000313" key="3">
    <source>
        <dbReference type="EMBL" id="KRM30922.1"/>
    </source>
</evidence>
<dbReference type="InterPro" id="IPR002822">
    <property type="entry name" value="Ni_insertion"/>
</dbReference>
<sequence>MTTLYLDTFSGISGDMLLGALLDLGLDFAAFKAQLAKLKVTGFELTAKRVAHSSIYGTDFDVVLDQGTKDQGFVETKHHHDHSEDQHHHHQAAGHHHHGEVRHLKDIEAIINASELSTTVKAQANQVFADIAQAEAVVHAMPVDEVHFHEVGALDSIVDIVGIFVALEMLGIDEVRASELVDGTGFIEVAHGKMPVPVPAVMQMRVGTAIPVRQLMDVPTELITPTGMGVVKALVQDFGPVPTDWTIQKIGYGFGKRQTKQLNALRVLICEKKNASH</sequence>
<dbReference type="AlphaFoldDB" id="X0PFW8"/>
<keyword evidence="4" id="KW-1185">Reference proteome</keyword>
<dbReference type="Pfam" id="PF01969">
    <property type="entry name" value="Ni_insertion"/>
    <property type="match status" value="1"/>
</dbReference>
<feature type="compositionally biased region" description="Basic and acidic residues" evidence="2">
    <location>
        <begin position="75"/>
        <end position="87"/>
    </location>
</feature>
<reference evidence="3 4" key="1">
    <citation type="journal article" date="2015" name="Genome Announc.">
        <title>Expanding the biotechnology potential of lactobacilli through comparative genomics of 213 strains and associated genera.</title>
        <authorList>
            <person name="Sun Z."/>
            <person name="Harris H.M."/>
            <person name="McCann A."/>
            <person name="Guo C."/>
            <person name="Argimon S."/>
            <person name="Zhang W."/>
            <person name="Yang X."/>
            <person name="Jeffery I.B."/>
            <person name="Cooney J.C."/>
            <person name="Kagawa T.F."/>
            <person name="Liu W."/>
            <person name="Song Y."/>
            <person name="Salvetti E."/>
            <person name="Wrobel A."/>
            <person name="Rasinkangas P."/>
            <person name="Parkhill J."/>
            <person name="Rea M.C."/>
            <person name="O'Sullivan O."/>
            <person name="Ritari J."/>
            <person name="Douillard F.P."/>
            <person name="Paul Ross R."/>
            <person name="Yang R."/>
            <person name="Briner A.E."/>
            <person name="Felis G.E."/>
            <person name="de Vos W.M."/>
            <person name="Barrangou R."/>
            <person name="Klaenhammer T.R."/>
            <person name="Caufield P.W."/>
            <person name="Cui Y."/>
            <person name="Zhang H."/>
            <person name="O'Toole P.W."/>
        </authorList>
    </citation>
    <scope>NUCLEOTIDE SEQUENCE [LARGE SCALE GENOMIC DNA]</scope>
    <source>
        <strain evidence="3 4">DSM 18527</strain>
    </source>
</reference>
<dbReference type="PANTHER" id="PTHR36566">
    <property type="entry name" value="NICKEL INSERTION PROTEIN-RELATED"/>
    <property type="match status" value="1"/>
</dbReference>
<dbReference type="RefSeq" id="WP_035454355.1">
    <property type="nucleotide sequence ID" value="NZ_AZGA01000087.1"/>
</dbReference>
<dbReference type="STRING" id="1423734.FC83_GL001483"/>
<feature type="compositionally biased region" description="Basic residues" evidence="2">
    <location>
        <begin position="88"/>
        <end position="98"/>
    </location>
</feature>
<dbReference type="PANTHER" id="PTHR36566:SF1">
    <property type="entry name" value="PYRIDINIUM-3,5-BISTHIOCARBOXYLIC ACID MONONUCLEOTIDE NICKEL INSERTION PROTEIN"/>
    <property type="match status" value="1"/>
</dbReference>
<evidence type="ECO:0008006" key="5">
    <source>
        <dbReference type="Google" id="ProtNLM"/>
    </source>
</evidence>
<keyword evidence="1" id="KW-0533">Nickel</keyword>
<dbReference type="OrthoDB" id="9765625at2"/>
<protein>
    <recommendedName>
        <fullName evidence="5">LarC family nickel insertion protein</fullName>
    </recommendedName>
</protein>
<accession>X0PFW8</accession>
<gene>
    <name evidence="3" type="ORF">FC83_GL001483</name>
</gene>
<evidence type="ECO:0000256" key="1">
    <source>
        <dbReference type="ARBA" id="ARBA00022596"/>
    </source>
</evidence>
<name>X0PFW8_9LACO</name>
<dbReference type="Proteomes" id="UP000051236">
    <property type="component" value="Unassembled WGS sequence"/>
</dbReference>
<comment type="caution">
    <text evidence="3">The sequence shown here is derived from an EMBL/GenBank/DDBJ whole genome shotgun (WGS) entry which is preliminary data.</text>
</comment>
<dbReference type="EMBL" id="AZGA01000087">
    <property type="protein sequence ID" value="KRM30922.1"/>
    <property type="molecule type" value="Genomic_DNA"/>
</dbReference>
<evidence type="ECO:0000256" key="2">
    <source>
        <dbReference type="SAM" id="MobiDB-lite"/>
    </source>
</evidence>
<feature type="region of interest" description="Disordered" evidence="2">
    <location>
        <begin position="75"/>
        <end position="98"/>
    </location>
</feature>
<proteinExistence type="predicted"/>
<evidence type="ECO:0000313" key="4">
    <source>
        <dbReference type="Proteomes" id="UP000051236"/>
    </source>
</evidence>
<dbReference type="PATRIC" id="fig|1423734.3.peg.1501"/>
<organism evidence="3 4">
    <name type="scientific">Agrilactobacillus composti DSM 18527 = JCM 14202</name>
    <dbReference type="NCBI Taxonomy" id="1423734"/>
    <lineage>
        <taxon>Bacteria</taxon>
        <taxon>Bacillati</taxon>
        <taxon>Bacillota</taxon>
        <taxon>Bacilli</taxon>
        <taxon>Lactobacillales</taxon>
        <taxon>Lactobacillaceae</taxon>
        <taxon>Agrilactobacillus</taxon>
    </lineage>
</organism>
<dbReference type="eggNOG" id="COG1641">
    <property type="taxonomic scope" value="Bacteria"/>
</dbReference>